<dbReference type="Proteomes" id="UP001164472">
    <property type="component" value="Chromosome"/>
</dbReference>
<protein>
    <submittedName>
        <fullName evidence="3">Uncharacterized protein</fullName>
    </submittedName>
</protein>
<dbReference type="EMBL" id="CP101527">
    <property type="protein sequence ID" value="UZW74664.1"/>
    <property type="molecule type" value="Genomic_DNA"/>
</dbReference>
<feature type="region of interest" description="Disordered" evidence="1">
    <location>
        <begin position="54"/>
        <end position="87"/>
    </location>
</feature>
<accession>A0A9E8HHS4</accession>
<dbReference type="KEGG" id="asem:NNL22_16835"/>
<feature type="signal peptide" evidence="2">
    <location>
        <begin position="1"/>
        <end position="27"/>
    </location>
</feature>
<gene>
    <name evidence="3" type="ORF">NNL22_16835</name>
</gene>
<evidence type="ECO:0000256" key="2">
    <source>
        <dbReference type="SAM" id="SignalP"/>
    </source>
</evidence>
<keyword evidence="4" id="KW-1185">Reference proteome</keyword>
<evidence type="ECO:0000313" key="3">
    <source>
        <dbReference type="EMBL" id="UZW74664.1"/>
    </source>
</evidence>
<feature type="compositionally biased region" description="Basic and acidic residues" evidence="1">
    <location>
        <begin position="70"/>
        <end position="87"/>
    </location>
</feature>
<evidence type="ECO:0000313" key="4">
    <source>
        <dbReference type="Proteomes" id="UP001164472"/>
    </source>
</evidence>
<evidence type="ECO:0000256" key="1">
    <source>
        <dbReference type="SAM" id="MobiDB-lite"/>
    </source>
</evidence>
<proteinExistence type="predicted"/>
<dbReference type="RefSeq" id="WP_251810091.1">
    <property type="nucleotide sequence ID" value="NZ_CP101527.1"/>
</dbReference>
<name>A0A9E8HHS4_9ALTE</name>
<sequence length="102" mass="11239">MKTLTRNWVAIAAILLLPAVATSESLAERKSDTPVETWNHQEMELERAILTETIEPTAAGHSTNDMSTGEGHDGMKSTGDMTHETKKYSRASDYKRAIFGSN</sequence>
<dbReference type="AlphaFoldDB" id="A0A9E8HHS4"/>
<feature type="chain" id="PRO_5039240362" evidence="2">
    <location>
        <begin position="28"/>
        <end position="102"/>
    </location>
</feature>
<reference evidence="3" key="1">
    <citation type="submission" date="2022-07" db="EMBL/GenBank/DDBJ databases">
        <title>Alkalimarinus sp. nov., isolated from gut of a Alitta virens.</title>
        <authorList>
            <person name="Yang A.I."/>
            <person name="Shin N.-R."/>
        </authorList>
    </citation>
    <scope>NUCLEOTIDE SEQUENCE</scope>
    <source>
        <strain evidence="3">FA028</strain>
    </source>
</reference>
<organism evidence="3 4">
    <name type="scientific">Alkalimarinus sediminis</name>
    <dbReference type="NCBI Taxonomy" id="1632866"/>
    <lineage>
        <taxon>Bacteria</taxon>
        <taxon>Pseudomonadati</taxon>
        <taxon>Pseudomonadota</taxon>
        <taxon>Gammaproteobacteria</taxon>
        <taxon>Alteromonadales</taxon>
        <taxon>Alteromonadaceae</taxon>
        <taxon>Alkalimarinus</taxon>
    </lineage>
</organism>
<keyword evidence="2" id="KW-0732">Signal</keyword>